<dbReference type="Pfam" id="PF10505">
    <property type="entry name" value="NARG2_C"/>
    <property type="match status" value="1"/>
</dbReference>
<dbReference type="InterPro" id="IPR005225">
    <property type="entry name" value="Small_GTP-bd"/>
</dbReference>
<organism evidence="6 7">
    <name type="scientific">Meloidogyne graminicola</name>
    <dbReference type="NCBI Taxonomy" id="189291"/>
    <lineage>
        <taxon>Eukaryota</taxon>
        <taxon>Metazoa</taxon>
        <taxon>Ecdysozoa</taxon>
        <taxon>Nematoda</taxon>
        <taxon>Chromadorea</taxon>
        <taxon>Rhabditida</taxon>
        <taxon>Tylenchina</taxon>
        <taxon>Tylenchomorpha</taxon>
        <taxon>Tylenchoidea</taxon>
        <taxon>Meloidogynidae</taxon>
        <taxon>Meloidogyninae</taxon>
        <taxon>Meloidogyne</taxon>
    </lineage>
</organism>
<dbReference type="Pfam" id="PF00071">
    <property type="entry name" value="Ras"/>
    <property type="match status" value="1"/>
</dbReference>
<keyword evidence="7" id="KW-1185">Reference proteome</keyword>
<evidence type="ECO:0000256" key="4">
    <source>
        <dbReference type="SAM" id="MobiDB-lite"/>
    </source>
</evidence>
<dbReference type="NCBIfam" id="TIGR00231">
    <property type="entry name" value="small_GTP"/>
    <property type="match status" value="1"/>
</dbReference>
<dbReference type="PROSITE" id="PS51420">
    <property type="entry name" value="RHO"/>
    <property type="match status" value="1"/>
</dbReference>
<dbReference type="PROSITE" id="PS51419">
    <property type="entry name" value="RAB"/>
    <property type="match status" value="1"/>
</dbReference>
<gene>
    <name evidence="6" type="ORF">Mgra_00009473</name>
</gene>
<keyword evidence="1" id="KW-0547">Nucleotide-binding</keyword>
<evidence type="ECO:0000256" key="2">
    <source>
        <dbReference type="ARBA" id="ARBA00023134"/>
    </source>
</evidence>
<dbReference type="GO" id="GO:0003924">
    <property type="term" value="F:GTPase activity"/>
    <property type="evidence" value="ECO:0007669"/>
    <property type="project" value="InterPro"/>
</dbReference>
<dbReference type="PANTHER" id="PTHR47977">
    <property type="entry name" value="RAS-RELATED PROTEIN RAB"/>
    <property type="match status" value="1"/>
</dbReference>
<dbReference type="Gene3D" id="3.40.50.300">
    <property type="entry name" value="P-loop containing nucleotide triphosphate hydrolases"/>
    <property type="match status" value="1"/>
</dbReference>
<dbReference type="SMART" id="SM00176">
    <property type="entry name" value="RAN"/>
    <property type="match status" value="1"/>
</dbReference>
<feature type="region of interest" description="Disordered" evidence="4">
    <location>
        <begin position="396"/>
        <end position="430"/>
    </location>
</feature>
<dbReference type="GO" id="GO:0008023">
    <property type="term" value="C:transcription elongation factor complex"/>
    <property type="evidence" value="ECO:0007669"/>
    <property type="project" value="InterPro"/>
</dbReference>
<dbReference type="GO" id="GO:0005525">
    <property type="term" value="F:GTP binding"/>
    <property type="evidence" value="ECO:0007669"/>
    <property type="project" value="UniProtKB-KW"/>
</dbReference>
<dbReference type="OrthoDB" id="6288737at2759"/>
<dbReference type="FunFam" id="3.40.50.300:FF:001447">
    <property type="entry name" value="Ras-related protein Rab-1B"/>
    <property type="match status" value="1"/>
</dbReference>
<comment type="caution">
    <text evidence="6">The sequence shown here is derived from an EMBL/GenBank/DDBJ whole genome shotgun (WGS) entry which is preliminary data.</text>
</comment>
<dbReference type="SMART" id="SM00175">
    <property type="entry name" value="RAB"/>
    <property type="match status" value="1"/>
</dbReference>
<dbReference type="Proteomes" id="UP000605970">
    <property type="component" value="Unassembled WGS sequence"/>
</dbReference>
<dbReference type="InterPro" id="IPR019535">
    <property type="entry name" value="ICE2_C"/>
</dbReference>
<proteinExistence type="predicted"/>
<dbReference type="PRINTS" id="PR00449">
    <property type="entry name" value="RASTRNSFRMNG"/>
</dbReference>
<dbReference type="SMART" id="SM00173">
    <property type="entry name" value="RAS"/>
    <property type="match status" value="1"/>
</dbReference>
<evidence type="ECO:0000259" key="5">
    <source>
        <dbReference type="Pfam" id="PF10505"/>
    </source>
</evidence>
<name>A0A8S9ZBX5_9BILA</name>
<evidence type="ECO:0000313" key="7">
    <source>
        <dbReference type="Proteomes" id="UP000605970"/>
    </source>
</evidence>
<dbReference type="SMART" id="SM00174">
    <property type="entry name" value="RHO"/>
    <property type="match status" value="1"/>
</dbReference>
<dbReference type="InterPro" id="IPR050227">
    <property type="entry name" value="Rab"/>
</dbReference>
<dbReference type="SUPFAM" id="SSF52540">
    <property type="entry name" value="P-loop containing nucleoside triphosphate hydrolases"/>
    <property type="match status" value="1"/>
</dbReference>
<dbReference type="InterPro" id="IPR001806">
    <property type="entry name" value="Small_GTPase"/>
</dbReference>
<protein>
    <submittedName>
        <fullName evidence="6">NARG2_C domain-containing protein</fullName>
    </submittedName>
</protein>
<dbReference type="InterPro" id="IPR027417">
    <property type="entry name" value="P-loop_NTPase"/>
</dbReference>
<accession>A0A8S9ZBX5</accession>
<reference evidence="6" key="1">
    <citation type="journal article" date="2020" name="Ecol. Evol.">
        <title>Genome structure and content of the rice root-knot nematode (Meloidogyne graminicola).</title>
        <authorList>
            <person name="Phan N.T."/>
            <person name="Danchin E.G.J."/>
            <person name="Klopp C."/>
            <person name="Perfus-Barbeoch L."/>
            <person name="Kozlowski D.K."/>
            <person name="Koutsovoulos G.D."/>
            <person name="Lopez-Roques C."/>
            <person name="Bouchez O."/>
            <person name="Zahm M."/>
            <person name="Besnard G."/>
            <person name="Bellafiore S."/>
        </authorList>
    </citation>
    <scope>NUCLEOTIDE SEQUENCE</scope>
    <source>
        <strain evidence="6">VN-18</strain>
    </source>
</reference>
<keyword evidence="2" id="KW-0342">GTP-binding</keyword>
<feature type="coiled-coil region" evidence="3">
    <location>
        <begin position="64"/>
        <end position="269"/>
    </location>
</feature>
<sequence>MRSPDSFMKNEVKNISIDQDLPIEEVDGAENTMIIEPARIENACSQCSAFRANADHAWDILRDFQCKNEENKKFKNELHQLESQLKESRDYISALREQQQDYENMLKEKDLRISNCDEKIASLEDQYARVLKAGREFQMKNEENKKFKNDIHQLESQLKENRDYISSLINKHKDYENIINEKVLKIKNSDEKISNLEDRVLNAKREFEIKNEENKKFKNEIHQLESQLKESRDYISALRQQQQDYENMIKEKDLRISNCDEKIASLEDQYGRISKAGQELQIIDDENDSLTNHIQSESQLNKSLSSPVQSSSNLHLLSMNEIFNSSFFLEHSKLGLIEDLDDFDELLPNCLSHPGAEVPVAPIPIKLVGESAKLEIHNISKKYNVDKKQAALLYSKAKRDANKQRRRKRRLEHSDDDNDEDSVTTSDTQKYEKVPRHLLPWVPHRQVVQTNVRSVLSHEDHKRYVGIIVNQLQAVPKYRFEHNKMELQALDLKLEDERTFYEKNALQTAKQFKAFYFDAAQFKLFVEHRCKLVELYMGNLAFQGVICSIPWPQNSSMPEISTSLHFRTTKILSPGLAPNVQMPDIRRKIIFSNKPVRQMLFDLLKRKQPIDEDMQLVDFALLNNVQVAMDASTLRHLLSAPWSQRAQNYACKLKVISRVFSGKICKICVVSPPLIASRIHKPSIHRAFAKWGLKAYLFGSNPSYEEAVSSQSKDSCQSLLDDLGLSNVGKVNDQNKGRKRYSIISFDDQKFDNDPQNQHCVLIRTSLHANELRKDSQLQRVSLTSRAEFLPEVGAEKLTSEEEIWNLATGLLKGSEEHISFRLKVEKESSVLQYDRRVPTNFSQLSSNTKSLLFSRICRIKTLIKEISKLAIGDYLLMPNIDDQVMQIVERKDKEGGVLQSASFEDVGEKTQNSLESRCHTVGLRSSDICYDAQWFERLLKTKIVGISFMDDHRYLFKIVLVGNAGVVVDTKFQGIFPPGQSATIGVDFMIKTMNVNGDKIKLQIWDTAGQERFRSITQSYYRSAHAIVLAYDVSSQPTFDCISEWINEIEQYANKRALRILVGTKVDKEEEREIPTHIGEAFAGANNFDYFVETSAASSENVEVLFQEVATRLACEMIKDEKRYNGNKGHILNNENGTGINLMARAQQHMRVQNCCGGLN</sequence>
<evidence type="ECO:0000256" key="1">
    <source>
        <dbReference type="ARBA" id="ARBA00022741"/>
    </source>
</evidence>
<evidence type="ECO:0000313" key="6">
    <source>
        <dbReference type="EMBL" id="KAF7627239.1"/>
    </source>
</evidence>
<dbReference type="PROSITE" id="PS51421">
    <property type="entry name" value="RAS"/>
    <property type="match status" value="1"/>
</dbReference>
<dbReference type="EMBL" id="JABEBT010000159">
    <property type="protein sequence ID" value="KAF7627239.1"/>
    <property type="molecule type" value="Genomic_DNA"/>
</dbReference>
<evidence type="ECO:0000256" key="3">
    <source>
        <dbReference type="SAM" id="Coils"/>
    </source>
</evidence>
<dbReference type="AlphaFoldDB" id="A0A8S9ZBX5"/>
<keyword evidence="3" id="KW-0175">Coiled coil</keyword>
<feature type="domain" description="Little elongation complex subunit 2 C-terminal" evidence="5">
    <location>
        <begin position="757"/>
        <end position="895"/>
    </location>
</feature>